<name>A0A9D1KYG3_9FIRM</name>
<reference evidence="14" key="2">
    <citation type="journal article" date="2021" name="PeerJ">
        <title>Extensive microbial diversity within the chicken gut microbiome revealed by metagenomics and culture.</title>
        <authorList>
            <person name="Gilroy R."/>
            <person name="Ravi A."/>
            <person name="Getino M."/>
            <person name="Pursley I."/>
            <person name="Horton D.L."/>
            <person name="Alikhan N.F."/>
            <person name="Baker D."/>
            <person name="Gharbi K."/>
            <person name="Hall N."/>
            <person name="Watson M."/>
            <person name="Adriaenssens E.M."/>
            <person name="Foster-Nyarko E."/>
            <person name="Jarju S."/>
            <person name="Secka A."/>
            <person name="Antonio M."/>
            <person name="Oren A."/>
            <person name="Chaudhuri R.R."/>
            <person name="La Ragione R."/>
            <person name="Hildebrand F."/>
            <person name="Pallen M.J."/>
        </authorList>
    </citation>
    <scope>NUCLEOTIDE SEQUENCE</scope>
    <source>
        <strain evidence="14">2830</strain>
    </source>
</reference>
<dbReference type="GO" id="GO:0005737">
    <property type="term" value="C:cytoplasm"/>
    <property type="evidence" value="ECO:0007669"/>
    <property type="project" value="UniProtKB-SubCell"/>
</dbReference>
<evidence type="ECO:0000259" key="13">
    <source>
        <dbReference type="Pfam" id="PF02768"/>
    </source>
</evidence>
<evidence type="ECO:0000256" key="2">
    <source>
        <dbReference type="ARBA" id="ARBA00010752"/>
    </source>
</evidence>
<dbReference type="Pfam" id="PF02767">
    <property type="entry name" value="DNA_pol3_beta_2"/>
    <property type="match status" value="1"/>
</dbReference>
<dbReference type="PANTHER" id="PTHR30478:SF0">
    <property type="entry name" value="BETA SLIDING CLAMP"/>
    <property type="match status" value="1"/>
</dbReference>
<evidence type="ECO:0000256" key="5">
    <source>
        <dbReference type="ARBA" id="ARBA00022679"/>
    </source>
</evidence>
<dbReference type="EMBL" id="DVMH01000019">
    <property type="protein sequence ID" value="HIU10273.1"/>
    <property type="molecule type" value="Genomic_DNA"/>
</dbReference>
<gene>
    <name evidence="14" type="primary">dnaN</name>
    <name evidence="14" type="ORF">IAB00_03370</name>
</gene>
<evidence type="ECO:0000313" key="14">
    <source>
        <dbReference type="EMBL" id="HIU10273.1"/>
    </source>
</evidence>
<sequence>MNFNCQKEDLLFGVQIIGKAISTKNTMPILAGILIIAENNSLTLRATDLDIAVQCEVPADVVEEGRLVIADGKRFIDLVRQLPDNNINISLINDYDVNINYGVSSVNLRGFESDQFPQLPDLQREMNGTMRGDVFARVVRQTSIAAANDDIQPILTGIMLDIDGKNINFVATDFHRLTLSRAIWQTDNEAMQQAIVPAKTMLEAANLAAVEEEVAISLSRSNISFKIGNTLIISRLISGQFPDYRPIIPADDKLVHQIYVNRNDFNGSLKRASLLSKDANNTVRLEFVPEGIVMTANTSDIGNIREVIPAKVMGDDLLVGYNLKYILDFLKVSGSEHIYMKLSGNLTPGTMTEEDNESFTYIILPLRLVN</sequence>
<dbReference type="InterPro" id="IPR022634">
    <property type="entry name" value="DNA_polIII_beta_N"/>
</dbReference>
<comment type="similarity">
    <text evidence="2 10">Belongs to the beta sliding clamp family.</text>
</comment>
<dbReference type="GO" id="GO:0009360">
    <property type="term" value="C:DNA polymerase III complex"/>
    <property type="evidence" value="ECO:0007669"/>
    <property type="project" value="InterPro"/>
</dbReference>
<dbReference type="AlphaFoldDB" id="A0A9D1KYG3"/>
<keyword evidence="7 10" id="KW-0235">DNA replication</keyword>
<dbReference type="PANTHER" id="PTHR30478">
    <property type="entry name" value="DNA POLYMERASE III SUBUNIT BETA"/>
    <property type="match status" value="1"/>
</dbReference>
<evidence type="ECO:0000256" key="4">
    <source>
        <dbReference type="ARBA" id="ARBA00022490"/>
    </source>
</evidence>
<dbReference type="CDD" id="cd00140">
    <property type="entry name" value="beta_clamp"/>
    <property type="match status" value="1"/>
</dbReference>
<evidence type="ECO:0000256" key="6">
    <source>
        <dbReference type="ARBA" id="ARBA00022695"/>
    </source>
</evidence>
<dbReference type="InterPro" id="IPR022637">
    <property type="entry name" value="DNA_polIII_beta_cen"/>
</dbReference>
<dbReference type="NCBIfam" id="TIGR00663">
    <property type="entry name" value="dnan"/>
    <property type="match status" value="1"/>
</dbReference>
<keyword evidence="4 10" id="KW-0963">Cytoplasm</keyword>
<feature type="domain" description="DNA polymerase III beta sliding clamp N-terminal" evidence="11">
    <location>
        <begin position="1"/>
        <end position="120"/>
    </location>
</feature>
<evidence type="ECO:0000256" key="1">
    <source>
        <dbReference type="ARBA" id="ARBA00004496"/>
    </source>
</evidence>
<evidence type="ECO:0000256" key="3">
    <source>
        <dbReference type="ARBA" id="ARBA00021035"/>
    </source>
</evidence>
<dbReference type="Pfam" id="PF02768">
    <property type="entry name" value="DNA_pol3_beta_3"/>
    <property type="match status" value="1"/>
</dbReference>
<keyword evidence="6 10" id="KW-0548">Nucleotidyltransferase</keyword>
<proteinExistence type="inferred from homology"/>
<dbReference type="Proteomes" id="UP000824124">
    <property type="component" value="Unassembled WGS sequence"/>
</dbReference>
<evidence type="ECO:0000256" key="7">
    <source>
        <dbReference type="ARBA" id="ARBA00022705"/>
    </source>
</evidence>
<evidence type="ECO:0000256" key="10">
    <source>
        <dbReference type="PIRNR" id="PIRNR000804"/>
    </source>
</evidence>
<dbReference type="PIRSF" id="PIRSF000804">
    <property type="entry name" value="DNA_pol_III_b"/>
    <property type="match status" value="1"/>
</dbReference>
<dbReference type="Gene3D" id="3.10.150.10">
    <property type="entry name" value="DNA Polymerase III, subunit A, domain 2"/>
    <property type="match status" value="1"/>
</dbReference>
<protein>
    <recommendedName>
        <fullName evidence="3 10">Beta sliding clamp</fullName>
    </recommendedName>
</protein>
<feature type="domain" description="DNA polymerase III beta sliding clamp central" evidence="12">
    <location>
        <begin position="131"/>
        <end position="243"/>
    </location>
</feature>
<organism evidence="14 15">
    <name type="scientific">Candidatus Avidehalobacter gallistercoris</name>
    <dbReference type="NCBI Taxonomy" id="2840694"/>
    <lineage>
        <taxon>Bacteria</taxon>
        <taxon>Bacillati</taxon>
        <taxon>Bacillota</taxon>
        <taxon>Clostridia</taxon>
        <taxon>Eubacteriales</taxon>
        <taxon>Peptococcaceae</taxon>
        <taxon>Peptococcaceae incertae sedis</taxon>
        <taxon>Candidatus Avidehalobacter</taxon>
    </lineage>
</organism>
<dbReference type="SUPFAM" id="SSF55979">
    <property type="entry name" value="DNA clamp"/>
    <property type="match status" value="3"/>
</dbReference>
<dbReference type="InterPro" id="IPR046938">
    <property type="entry name" value="DNA_clamp_sf"/>
</dbReference>
<feature type="domain" description="DNA polymerase III beta sliding clamp C-terminal" evidence="13">
    <location>
        <begin position="247"/>
        <end position="367"/>
    </location>
</feature>
<evidence type="ECO:0000256" key="8">
    <source>
        <dbReference type="ARBA" id="ARBA00022932"/>
    </source>
</evidence>
<dbReference type="InterPro" id="IPR001001">
    <property type="entry name" value="DNA_polIII_beta"/>
</dbReference>
<comment type="function">
    <text evidence="10">Confers DNA tethering and processivity to DNA polymerases and other proteins. Acts as a clamp, forming a ring around DNA (a reaction catalyzed by the clamp-loading complex) which diffuses in an ATP-independent manner freely and bidirectionally along dsDNA. Initially characterized for its ability to contact the catalytic subunit of DNA polymerase III (Pol III), a complex, multichain enzyme responsible for most of the replicative synthesis in bacteria; Pol III exhibits 3'-5' exonuclease proofreading activity. The beta chain is required for initiation of replication as well as for processivity of DNA replication.</text>
</comment>
<evidence type="ECO:0000259" key="12">
    <source>
        <dbReference type="Pfam" id="PF02767"/>
    </source>
</evidence>
<dbReference type="GO" id="GO:0003677">
    <property type="term" value="F:DNA binding"/>
    <property type="evidence" value="ECO:0007669"/>
    <property type="project" value="UniProtKB-UniRule"/>
</dbReference>
<comment type="subcellular location">
    <subcellularLocation>
        <location evidence="1 10">Cytoplasm</location>
    </subcellularLocation>
</comment>
<evidence type="ECO:0000256" key="9">
    <source>
        <dbReference type="ARBA" id="ARBA00023125"/>
    </source>
</evidence>
<evidence type="ECO:0000259" key="11">
    <source>
        <dbReference type="Pfam" id="PF00712"/>
    </source>
</evidence>
<evidence type="ECO:0000313" key="15">
    <source>
        <dbReference type="Proteomes" id="UP000824124"/>
    </source>
</evidence>
<keyword evidence="9" id="KW-0238">DNA-binding</keyword>
<dbReference type="SMART" id="SM00480">
    <property type="entry name" value="POL3Bc"/>
    <property type="match status" value="1"/>
</dbReference>
<dbReference type="Gene3D" id="3.70.10.10">
    <property type="match status" value="1"/>
</dbReference>
<dbReference type="InterPro" id="IPR022635">
    <property type="entry name" value="DNA_polIII_beta_C"/>
</dbReference>
<comment type="caution">
    <text evidence="14">The sequence shown here is derived from an EMBL/GenBank/DDBJ whole genome shotgun (WGS) entry which is preliminary data.</text>
</comment>
<comment type="subunit">
    <text evidence="10">Forms a ring-shaped head-to-tail homodimer around DNA.</text>
</comment>
<reference evidence="14" key="1">
    <citation type="submission" date="2020-10" db="EMBL/GenBank/DDBJ databases">
        <authorList>
            <person name="Gilroy R."/>
        </authorList>
    </citation>
    <scope>NUCLEOTIDE SEQUENCE</scope>
    <source>
        <strain evidence="14">2830</strain>
    </source>
</reference>
<keyword evidence="8 10" id="KW-0239">DNA-directed DNA polymerase</keyword>
<dbReference type="GO" id="GO:0008408">
    <property type="term" value="F:3'-5' exonuclease activity"/>
    <property type="evidence" value="ECO:0007669"/>
    <property type="project" value="InterPro"/>
</dbReference>
<dbReference type="Pfam" id="PF00712">
    <property type="entry name" value="DNA_pol3_beta"/>
    <property type="match status" value="1"/>
</dbReference>
<accession>A0A9D1KYG3</accession>
<dbReference type="GO" id="GO:0006271">
    <property type="term" value="P:DNA strand elongation involved in DNA replication"/>
    <property type="evidence" value="ECO:0007669"/>
    <property type="project" value="TreeGrafter"/>
</dbReference>
<keyword evidence="5 10" id="KW-0808">Transferase</keyword>
<dbReference type="GO" id="GO:0003887">
    <property type="term" value="F:DNA-directed DNA polymerase activity"/>
    <property type="evidence" value="ECO:0007669"/>
    <property type="project" value="UniProtKB-UniRule"/>
</dbReference>